<reference evidence="9" key="1">
    <citation type="submission" date="2023-07" db="EMBL/GenBank/DDBJ databases">
        <title>A chromosome-level genome assembly of Lolium multiflorum.</title>
        <authorList>
            <person name="Chen Y."/>
            <person name="Copetti D."/>
            <person name="Kolliker R."/>
            <person name="Studer B."/>
        </authorList>
    </citation>
    <scope>NUCLEOTIDE SEQUENCE</scope>
    <source>
        <strain evidence="9">02402/16</strain>
        <tissue evidence="9">Leaf</tissue>
    </source>
</reference>
<sequence>MNYYVDQGHKLKLYEFDMVGIMRKIINYVASVMYIVLAQDSLYLYMNLDDSDRIDILTFGILWTRRLGGDLGALYGDNRAYKIPGGISNLCYRDCAYWMTQLKTIFDVSVEVMAQQRIMRQFVFRQLVDPPPPIVPLADYVHKYNRKVRCKYKMGCRHWRAAEESSAGTAFLLSLITPSKCSLVQNLLTDMIAPSDVGLESEATAVRVWRRPRALNRKTVFPSSPAIRYRHIYECKSFSIGIFCMPASSIIPLHNHPGMTVLSKLLYGKVHVKSYDWIDIDASRNLSKVRPAKVVRDGEISAPCGAMVLGNIHAMKAITPCAILDILSPPYSSEDGRHCSYFRRLPKSDPSGILLDRTRESEFVWLEEYQPSDNFVIRRDLYTGPTLNF</sequence>
<dbReference type="CDD" id="cd20289">
    <property type="entry name" value="cupin_ADO"/>
    <property type="match status" value="1"/>
</dbReference>
<evidence type="ECO:0000256" key="6">
    <source>
        <dbReference type="ARBA" id="ARBA00023004"/>
    </source>
</evidence>
<dbReference type="Gene3D" id="2.60.120.10">
    <property type="entry name" value="Jelly Rolls"/>
    <property type="match status" value="1"/>
</dbReference>
<dbReference type="InterPro" id="IPR011051">
    <property type="entry name" value="RmlC_Cupin_sf"/>
</dbReference>
<keyword evidence="10" id="KW-1185">Reference proteome</keyword>
<evidence type="ECO:0000256" key="1">
    <source>
        <dbReference type="ARBA" id="ARBA00001954"/>
    </source>
</evidence>
<keyword evidence="8" id="KW-1133">Transmembrane helix</keyword>
<protein>
    <recommendedName>
        <fullName evidence="3">cysteine dioxygenase</fullName>
        <ecNumber evidence="3">1.13.11.20</ecNumber>
    </recommendedName>
</protein>
<evidence type="ECO:0000256" key="3">
    <source>
        <dbReference type="ARBA" id="ARBA00013133"/>
    </source>
</evidence>
<name>A0AAD8W0A3_LOLMU</name>
<gene>
    <name evidence="9" type="ORF">QYE76_004467</name>
</gene>
<dbReference type="InterPro" id="IPR012864">
    <property type="entry name" value="PCO/ADO"/>
</dbReference>
<evidence type="ECO:0000256" key="5">
    <source>
        <dbReference type="ARBA" id="ARBA00023002"/>
    </source>
</evidence>
<dbReference type="EMBL" id="JAUUTY010000005">
    <property type="protein sequence ID" value="KAK1630152.1"/>
    <property type="molecule type" value="Genomic_DNA"/>
</dbReference>
<dbReference type="SUPFAM" id="SSF51182">
    <property type="entry name" value="RmlC-like cupins"/>
    <property type="match status" value="1"/>
</dbReference>
<keyword evidence="8" id="KW-0812">Transmembrane</keyword>
<keyword evidence="6" id="KW-0408">Iron</keyword>
<evidence type="ECO:0000313" key="10">
    <source>
        <dbReference type="Proteomes" id="UP001231189"/>
    </source>
</evidence>
<evidence type="ECO:0000256" key="7">
    <source>
        <dbReference type="ARBA" id="ARBA00024284"/>
    </source>
</evidence>
<evidence type="ECO:0000256" key="2">
    <source>
        <dbReference type="ARBA" id="ARBA00006622"/>
    </source>
</evidence>
<keyword evidence="4" id="KW-0479">Metal-binding</keyword>
<dbReference type="PANTHER" id="PTHR22966">
    <property type="entry name" value="2-AMINOETHANETHIOL DIOXYGENASE"/>
    <property type="match status" value="1"/>
</dbReference>
<proteinExistence type="inferred from homology"/>
<evidence type="ECO:0000313" key="9">
    <source>
        <dbReference type="EMBL" id="KAK1630152.1"/>
    </source>
</evidence>
<dbReference type="EC" id="1.13.11.20" evidence="3"/>
<evidence type="ECO:0000256" key="4">
    <source>
        <dbReference type="ARBA" id="ARBA00022723"/>
    </source>
</evidence>
<dbReference type="GO" id="GO:0017172">
    <property type="term" value="F:cysteine dioxygenase activity"/>
    <property type="evidence" value="ECO:0007669"/>
    <property type="project" value="UniProtKB-EC"/>
</dbReference>
<dbReference type="PANTHER" id="PTHR22966:SF61">
    <property type="entry name" value="2-AMINOETHANETHIOL DIOXYGENASE"/>
    <property type="match status" value="1"/>
</dbReference>
<feature type="transmembrane region" description="Helical" evidence="8">
    <location>
        <begin position="25"/>
        <end position="46"/>
    </location>
</feature>
<dbReference type="InterPro" id="IPR014710">
    <property type="entry name" value="RmlC-like_jellyroll"/>
</dbReference>
<dbReference type="GO" id="GO:0070483">
    <property type="term" value="P:detection of hypoxia"/>
    <property type="evidence" value="ECO:0007669"/>
    <property type="project" value="UniProtKB-ARBA"/>
</dbReference>
<dbReference type="Pfam" id="PF07847">
    <property type="entry name" value="PCO_ADO"/>
    <property type="match status" value="1"/>
</dbReference>
<comment type="caution">
    <text evidence="9">The sequence shown here is derived from an EMBL/GenBank/DDBJ whole genome shotgun (WGS) entry which is preliminary data.</text>
</comment>
<accession>A0AAD8W0A3</accession>
<dbReference type="Proteomes" id="UP001231189">
    <property type="component" value="Unassembled WGS sequence"/>
</dbReference>
<comment type="cofactor">
    <cofactor evidence="1">
        <name>Fe(2+)</name>
        <dbReference type="ChEBI" id="CHEBI:29033"/>
    </cofactor>
</comment>
<keyword evidence="8" id="KW-0472">Membrane</keyword>
<keyword evidence="5" id="KW-0560">Oxidoreductase</keyword>
<organism evidence="9 10">
    <name type="scientific">Lolium multiflorum</name>
    <name type="common">Italian ryegrass</name>
    <name type="synonym">Lolium perenne subsp. multiflorum</name>
    <dbReference type="NCBI Taxonomy" id="4521"/>
    <lineage>
        <taxon>Eukaryota</taxon>
        <taxon>Viridiplantae</taxon>
        <taxon>Streptophyta</taxon>
        <taxon>Embryophyta</taxon>
        <taxon>Tracheophyta</taxon>
        <taxon>Spermatophyta</taxon>
        <taxon>Magnoliopsida</taxon>
        <taxon>Liliopsida</taxon>
        <taxon>Poales</taxon>
        <taxon>Poaceae</taxon>
        <taxon>BOP clade</taxon>
        <taxon>Pooideae</taxon>
        <taxon>Poodae</taxon>
        <taxon>Poeae</taxon>
        <taxon>Poeae Chloroplast Group 2 (Poeae type)</taxon>
        <taxon>Loliodinae</taxon>
        <taxon>Loliinae</taxon>
        <taxon>Lolium</taxon>
    </lineage>
</organism>
<comment type="similarity">
    <text evidence="2">Belongs to the cysteine dioxygenase family.</text>
</comment>
<dbReference type="AlphaFoldDB" id="A0AAD8W0A3"/>
<evidence type="ECO:0000256" key="8">
    <source>
        <dbReference type="SAM" id="Phobius"/>
    </source>
</evidence>
<comment type="catalytic activity">
    <reaction evidence="7">
        <text>L-cysteine + O2 = 3-sulfino-L-alanine + H(+)</text>
        <dbReference type="Rhea" id="RHEA:20441"/>
        <dbReference type="ChEBI" id="CHEBI:15378"/>
        <dbReference type="ChEBI" id="CHEBI:15379"/>
        <dbReference type="ChEBI" id="CHEBI:35235"/>
        <dbReference type="ChEBI" id="CHEBI:61085"/>
        <dbReference type="EC" id="1.13.11.20"/>
    </reaction>
    <physiologicalReaction direction="left-to-right" evidence="7">
        <dbReference type="Rhea" id="RHEA:20442"/>
    </physiologicalReaction>
</comment>
<dbReference type="GO" id="GO:0046872">
    <property type="term" value="F:metal ion binding"/>
    <property type="evidence" value="ECO:0007669"/>
    <property type="project" value="UniProtKB-KW"/>
</dbReference>